<keyword evidence="2" id="KW-0812">Transmembrane</keyword>
<name>A0A418QWQ2_9BACT</name>
<dbReference type="InterPro" id="IPR000873">
    <property type="entry name" value="AMP-dep_synth/lig_dom"/>
</dbReference>
<dbReference type="InterPro" id="IPR025110">
    <property type="entry name" value="AMP-bd_C"/>
</dbReference>
<feature type="transmembrane region" description="Helical" evidence="2">
    <location>
        <begin position="66"/>
        <end position="84"/>
    </location>
</feature>
<gene>
    <name evidence="5" type="ORF">D0T11_12145</name>
</gene>
<dbReference type="RefSeq" id="WP_119656066.1">
    <property type="nucleotide sequence ID" value="NZ_JBHUOI010000044.1"/>
</dbReference>
<dbReference type="Pfam" id="PF00501">
    <property type="entry name" value="AMP-binding"/>
    <property type="match status" value="1"/>
</dbReference>
<reference evidence="5 6" key="2">
    <citation type="submission" date="2019-01" db="EMBL/GenBank/DDBJ databases">
        <title>Hymenobacter humicola sp. nov., isolated from soils in Antarctica.</title>
        <authorList>
            <person name="Sedlacek I."/>
            <person name="Holochova P."/>
            <person name="Kralova S."/>
            <person name="Pantucek R."/>
            <person name="Stankova E."/>
            <person name="Vrbovska V."/>
            <person name="Kristofova L."/>
            <person name="Svec P."/>
            <person name="Busse H.-J."/>
        </authorList>
    </citation>
    <scope>NUCLEOTIDE SEQUENCE [LARGE SCALE GENOMIC DNA]</scope>
    <source>
        <strain evidence="5 6">CCM 8852</strain>
    </source>
</reference>
<dbReference type="Gene3D" id="3.40.50.12780">
    <property type="entry name" value="N-terminal domain of ligase-like"/>
    <property type="match status" value="1"/>
</dbReference>
<keyword evidence="2" id="KW-1133">Transmembrane helix</keyword>
<keyword evidence="2" id="KW-0472">Membrane</keyword>
<organism evidence="5 6">
    <name type="scientific">Hymenobacter rubripertinctus</name>
    <dbReference type="NCBI Taxonomy" id="2029981"/>
    <lineage>
        <taxon>Bacteria</taxon>
        <taxon>Pseudomonadati</taxon>
        <taxon>Bacteroidota</taxon>
        <taxon>Cytophagia</taxon>
        <taxon>Cytophagales</taxon>
        <taxon>Hymenobacteraceae</taxon>
        <taxon>Hymenobacter</taxon>
    </lineage>
</organism>
<dbReference type="AlphaFoldDB" id="A0A418QWQ2"/>
<dbReference type="PANTHER" id="PTHR43352:SF1">
    <property type="entry name" value="ANTHRANILATE--COA LIGASE"/>
    <property type="match status" value="1"/>
</dbReference>
<evidence type="ECO:0000313" key="5">
    <source>
        <dbReference type="EMBL" id="RIY09564.1"/>
    </source>
</evidence>
<proteinExistence type="predicted"/>
<dbReference type="GO" id="GO:0016878">
    <property type="term" value="F:acid-thiol ligase activity"/>
    <property type="evidence" value="ECO:0007669"/>
    <property type="project" value="TreeGrafter"/>
</dbReference>
<evidence type="ECO:0000256" key="2">
    <source>
        <dbReference type="SAM" id="Phobius"/>
    </source>
</evidence>
<accession>A0A418QWQ2</accession>
<sequence>MDHCNLAEVLLYQPALENSRLAIVWQGQHLSRQWLQQRVLNVASNLASLKVTPDDRVLLLMHDSPYLIVSFLAMLAIGAIPVLLNPKISPENLRHLLLDSRARVVIVDDQEADRLTDVIERSSYVNLHITHGAADHWQVYNYKLRRFPLEWFLQDDALAYGFEFYPKKPTSIAFWQYTSGTTGPPKAVQHSQEVMLSSIRHFAQGVLQLGPDDRIYSVAKMFFGYGLGNSLFFPLATGAVVWLDAGWPTVQRIDADIQEFRPTVLFGVPKVYSLLSQYPEMLALPAWQQVRVFFSAGSYLTAELNQKWYALTGKYITDGIGTTEMGHVYLSNRPDAVTPGQTGLPVPGYEVKLVPAGPVPLAADVCRGELWVKPSFTPGTYWENEPTNQCKFQEGWYKTGDVFSRAEDGSYRYLGRNDDLFKINGRWVMPGEVEDLVIHHFEVEECALVGISGADGNTEAALFYSSKETIIGLEHLMQHLRPQLEGYKMPKHSFRLQEFPRNDNGKLLRAELVKLAEHYI</sequence>
<evidence type="ECO:0000313" key="6">
    <source>
        <dbReference type="Proteomes" id="UP000284250"/>
    </source>
</evidence>
<dbReference type="InterPro" id="IPR042099">
    <property type="entry name" value="ANL_N_sf"/>
</dbReference>
<dbReference type="SUPFAM" id="SSF56801">
    <property type="entry name" value="Acetyl-CoA synthetase-like"/>
    <property type="match status" value="1"/>
</dbReference>
<dbReference type="GO" id="GO:0044550">
    <property type="term" value="P:secondary metabolite biosynthetic process"/>
    <property type="evidence" value="ECO:0007669"/>
    <property type="project" value="TreeGrafter"/>
</dbReference>
<dbReference type="OrthoDB" id="9778383at2"/>
<comment type="caution">
    <text evidence="5">The sequence shown here is derived from an EMBL/GenBank/DDBJ whole genome shotgun (WGS) entry which is preliminary data.</text>
</comment>
<dbReference type="Gene3D" id="3.30.300.30">
    <property type="match status" value="1"/>
</dbReference>
<evidence type="ECO:0000259" key="4">
    <source>
        <dbReference type="Pfam" id="PF13193"/>
    </source>
</evidence>
<reference evidence="5 6" key="1">
    <citation type="submission" date="2018-09" db="EMBL/GenBank/DDBJ databases">
        <authorList>
            <person name="Zeman M."/>
            <person name="Pardy F."/>
        </authorList>
    </citation>
    <scope>NUCLEOTIDE SEQUENCE [LARGE SCALE GENOMIC DNA]</scope>
    <source>
        <strain evidence="5 6">CCM 8852</strain>
    </source>
</reference>
<dbReference type="PANTHER" id="PTHR43352">
    <property type="entry name" value="ACETYL-COA SYNTHETASE"/>
    <property type="match status" value="1"/>
</dbReference>
<keyword evidence="6" id="KW-1185">Reference proteome</keyword>
<dbReference type="InterPro" id="IPR045851">
    <property type="entry name" value="AMP-bd_C_sf"/>
</dbReference>
<feature type="domain" description="AMP-binding enzyme C-terminal" evidence="4">
    <location>
        <begin position="432"/>
        <end position="506"/>
    </location>
</feature>
<dbReference type="Pfam" id="PF13193">
    <property type="entry name" value="AMP-binding_C"/>
    <property type="match status" value="1"/>
</dbReference>
<feature type="domain" description="AMP-dependent synthetase/ligase" evidence="3">
    <location>
        <begin position="19"/>
        <end position="382"/>
    </location>
</feature>
<dbReference type="EMBL" id="QYCN01000016">
    <property type="protein sequence ID" value="RIY09564.1"/>
    <property type="molecule type" value="Genomic_DNA"/>
</dbReference>
<protein>
    <submittedName>
        <fullName evidence="5">CoA ligase</fullName>
    </submittedName>
</protein>
<evidence type="ECO:0000256" key="1">
    <source>
        <dbReference type="ARBA" id="ARBA00022598"/>
    </source>
</evidence>
<evidence type="ECO:0000259" key="3">
    <source>
        <dbReference type="Pfam" id="PF00501"/>
    </source>
</evidence>
<keyword evidence="1 5" id="KW-0436">Ligase</keyword>
<feature type="transmembrane region" description="Helical" evidence="2">
    <location>
        <begin position="222"/>
        <end position="243"/>
    </location>
</feature>
<dbReference type="Proteomes" id="UP000284250">
    <property type="component" value="Unassembled WGS sequence"/>
</dbReference>